<evidence type="ECO:0000256" key="3">
    <source>
        <dbReference type="ARBA" id="ARBA00022691"/>
    </source>
</evidence>
<accession>A0AAX4NXW6</accession>
<dbReference type="AlphaFoldDB" id="A0AAX4NXW6"/>
<dbReference type="PANTHER" id="PTHR32183:SF6">
    <property type="entry name" value="CYSTEINE SULFINATE DESULFINASE_CYSTEINE DESULFURASE AND RELATED ENZYMES"/>
    <property type="match status" value="1"/>
</dbReference>
<dbReference type="SUPFAM" id="SSF102405">
    <property type="entry name" value="MCP/YpsA-like"/>
    <property type="match status" value="1"/>
</dbReference>
<organism evidence="4 5">
    <name type="scientific">Chloropicon roscoffensis</name>
    <dbReference type="NCBI Taxonomy" id="1461544"/>
    <lineage>
        <taxon>Eukaryota</taxon>
        <taxon>Viridiplantae</taxon>
        <taxon>Chlorophyta</taxon>
        <taxon>Chloropicophyceae</taxon>
        <taxon>Chloropicales</taxon>
        <taxon>Chloropicaceae</taxon>
        <taxon>Chloropicon</taxon>
    </lineage>
</organism>
<evidence type="ECO:0000313" key="5">
    <source>
        <dbReference type="Proteomes" id="UP001472866"/>
    </source>
</evidence>
<keyword evidence="2" id="KW-0808">Transferase</keyword>
<gene>
    <name evidence="4" type="ORF">HKI87_01g02070</name>
</gene>
<evidence type="ECO:0000256" key="1">
    <source>
        <dbReference type="ARBA" id="ARBA00022603"/>
    </source>
</evidence>
<sequence length="272" mass="29277">MVGGLRTRRLDEVAARSCGTLRPSPRAVHAARGVGATVGGQHVARDPGSNAGRIAGVGLPSRLPGKRRELSPVCLAGLGPDDLPSSAESIVKGTGNAPQVLEVAPKPPSDIEYLQELIAIQQNGPKNIGFFGTRNMGFLHQQLIEILSYAMVLTDNHIFTSGATGTNAAVIRGALRAERPDLLTVVLPQSMEKQPPESQELLKQVQETGAKMIEMPDNDDLTLFEASSICNDDIISRVQQIICFAFHDSKLLLETCAQAKENKKMVTLFYLD</sequence>
<dbReference type="GO" id="GO:0032259">
    <property type="term" value="P:methylation"/>
    <property type="evidence" value="ECO:0007669"/>
    <property type="project" value="UniProtKB-KW"/>
</dbReference>
<keyword evidence="5" id="KW-1185">Reference proteome</keyword>
<dbReference type="EMBL" id="CP151501">
    <property type="protein sequence ID" value="WZN58683.1"/>
    <property type="molecule type" value="Genomic_DNA"/>
</dbReference>
<evidence type="ECO:0000313" key="4">
    <source>
        <dbReference type="EMBL" id="WZN58683.1"/>
    </source>
</evidence>
<dbReference type="Gene3D" id="3.40.50.450">
    <property type="match status" value="1"/>
</dbReference>
<evidence type="ECO:0000256" key="2">
    <source>
        <dbReference type="ARBA" id="ARBA00022679"/>
    </source>
</evidence>
<reference evidence="4 5" key="1">
    <citation type="submission" date="2024-03" db="EMBL/GenBank/DDBJ databases">
        <title>Complete genome sequence of the green alga Chloropicon roscoffensis RCC1871.</title>
        <authorList>
            <person name="Lemieux C."/>
            <person name="Pombert J.-F."/>
            <person name="Otis C."/>
            <person name="Turmel M."/>
        </authorList>
    </citation>
    <scope>NUCLEOTIDE SEQUENCE [LARGE SCALE GENOMIC DNA]</scope>
    <source>
        <strain evidence="4 5">RCC1871</strain>
    </source>
</reference>
<dbReference type="GO" id="GO:0008168">
    <property type="term" value="F:methyltransferase activity"/>
    <property type="evidence" value="ECO:0007669"/>
    <property type="project" value="UniProtKB-KW"/>
</dbReference>
<protein>
    <submittedName>
        <fullName evidence="4">Uncharacterized protein</fullName>
    </submittedName>
</protein>
<keyword evidence="3" id="KW-0949">S-adenosyl-L-methionine</keyword>
<dbReference type="Proteomes" id="UP001472866">
    <property type="component" value="Chromosome 01"/>
</dbReference>
<proteinExistence type="predicted"/>
<dbReference type="PANTHER" id="PTHR32183">
    <property type="match status" value="1"/>
</dbReference>
<keyword evidence="1" id="KW-0489">Methyltransferase</keyword>
<name>A0AAX4NXW6_9CHLO</name>